<evidence type="ECO:0000313" key="2">
    <source>
        <dbReference type="Proteomes" id="UP000249057"/>
    </source>
</evidence>
<evidence type="ECO:0000313" key="1">
    <source>
        <dbReference type="EMBL" id="RAH42589.1"/>
    </source>
</evidence>
<sequence>MAPRELIIVSLLDYRITDRPFALGPLGGAFPGAPVQARAAHPRINLSPDAMHKQSPVDKRRKFDPDASLVLVGIRGCGKRSLGFVAATALKRRFITEDHYFKERTGYSRHDYLKRYGSQEFQKRDIEVLKSMLDNHRSRCVIECGLGSLTRPVQEHLRQYSATNPIVYIIRDMDRIQSLLGLEDQAVKLIGEGDPLHRTCSNFEFYNIEDRSSLAAQTDEGTPDRRCVDYSFKLKEAKEDFTRFVRFVTGTDVGHTSYDSPFVLLETPPELRSYTHAIFVRSSDLLEGTVKIPELESGGDAIELCVDRWDVDMAATMSKHVSLLRRSARTPIIISIDTTSTGIAQGNSASQVSNAYFAIVEHGLRLGVEYLALDLNQDRSQISEAIRTRGRTKIIGQRIFEPSAPESWESQACFDLYLEAEKLGCQLVRFLRVITAREENAAVVKFTNKVQALPGEHPPVIAYNVGSLGRTSQVFNSILTPVTHPAIERSSDNGRDPQITSRDAVQALFQSYVLDPLKFCILGGNVAYSLSPAMHNAAFRQCGMNHTYTIPDSPSLAILDRLGRDPHFGGASVVQPWRVQLSHKLVAKSRHVEAIGAINTIMPLRASADGAMYSLQEQASRRNQAGPVVGWYGENTDWVGIMTCINRNLSPRNAISPLKTTGLVIGAGGMARAAVYAMLRLGCRKIFIYNRTLARAESVARHFNSWAASQVDATEVVYVLKSLKDEWPADACPPCMIASCVPADPDRDEPPANFEMPMQWLGSPTGGVVLEFAYKPLDTPLLRQMRSIRSETGRPWVLVDGLDNVVEQAISQIELMTGRKAPRRLMFSEALRNYVGEDGPFDEKTIQTRLEQVNHDMCKVIGEQAQWGFQPTTLLAHWANFARRQAPILASPLIAYLISGS</sequence>
<accession>A0ACD1G046</accession>
<protein>
    <submittedName>
        <fullName evidence="1">Repressor protein</fullName>
    </submittedName>
</protein>
<keyword evidence="2" id="KW-1185">Reference proteome</keyword>
<dbReference type="Proteomes" id="UP000249057">
    <property type="component" value="Unassembled WGS sequence"/>
</dbReference>
<gene>
    <name evidence="1" type="ORF">BO95DRAFT_484615</name>
</gene>
<proteinExistence type="predicted"/>
<name>A0ACD1G046_9EURO</name>
<reference evidence="1" key="1">
    <citation type="submission" date="2018-02" db="EMBL/GenBank/DDBJ databases">
        <title>The genomes of Aspergillus section Nigri reveals drivers in fungal speciation.</title>
        <authorList>
            <consortium name="DOE Joint Genome Institute"/>
            <person name="Vesth T.C."/>
            <person name="Nybo J."/>
            <person name="Theobald S."/>
            <person name="Brandl J."/>
            <person name="Frisvad J.C."/>
            <person name="Nielsen K.F."/>
            <person name="Lyhne E.K."/>
            <person name="Kogle M.E."/>
            <person name="Kuo A."/>
            <person name="Riley R."/>
            <person name="Clum A."/>
            <person name="Nolan M."/>
            <person name="Lipzen A."/>
            <person name="Salamov A."/>
            <person name="Henrissat B."/>
            <person name="Wiebenga A."/>
            <person name="De vries R.P."/>
            <person name="Grigoriev I.V."/>
            <person name="Mortensen U.H."/>
            <person name="Andersen M.R."/>
            <person name="Baker S.E."/>
        </authorList>
    </citation>
    <scope>NUCLEOTIDE SEQUENCE</scope>
    <source>
        <strain evidence="1">CBS 621.78</strain>
    </source>
</reference>
<organism evidence="1 2">
    <name type="scientific">Aspergillus brunneoviolaceus CBS 621.78</name>
    <dbReference type="NCBI Taxonomy" id="1450534"/>
    <lineage>
        <taxon>Eukaryota</taxon>
        <taxon>Fungi</taxon>
        <taxon>Dikarya</taxon>
        <taxon>Ascomycota</taxon>
        <taxon>Pezizomycotina</taxon>
        <taxon>Eurotiomycetes</taxon>
        <taxon>Eurotiomycetidae</taxon>
        <taxon>Eurotiales</taxon>
        <taxon>Aspergillaceae</taxon>
        <taxon>Aspergillus</taxon>
        <taxon>Aspergillus subgen. Circumdati</taxon>
    </lineage>
</organism>
<dbReference type="EMBL" id="KZ825372">
    <property type="protein sequence ID" value="RAH42589.1"/>
    <property type="molecule type" value="Genomic_DNA"/>
</dbReference>